<feature type="domain" description="Oxidoreductase acuF-like C2H2 type zinc-finger" evidence="2">
    <location>
        <begin position="308"/>
        <end position="335"/>
    </location>
</feature>
<dbReference type="EMBL" id="KV748914">
    <property type="protein sequence ID" value="OCL12165.1"/>
    <property type="molecule type" value="Genomic_DNA"/>
</dbReference>
<protein>
    <recommendedName>
        <fullName evidence="2">Oxidoreductase acuF-like C2H2 type zinc-finger domain-containing protein</fullName>
    </recommendedName>
</protein>
<sequence length="465" mass="52375">MPAEMIEEECGRFKVWMGNLGALQTGHSSLDFRLRDSTVMQTNIMKLLAQLRGALEESIAVASETRLPFELQKPDDSSDDDSSQSSSEEDADVGLEPKKELQQRLSSITNIILDLYNLSFKIRNSATRSKPIKAALYTEVDRDSGIELFSRYAELDSCYVTELFHKLRKDRPEIKDENIFLIERLSRAITIRRKQFRYWRRHSGKLSVGNPLTEATAEEASLRPEQAIRSLDQGVQTTKEGFMKMNMTQSVFSRSMFSGTEATTYDKRLDHTLETQSVISYAPTAYGVEGRGVDLPTPPPAASKGLGFVCPYCMVLCAPKYGSGKAWRAHVIHDLQPYVCTYPNCPEQDKMYGSWRQWLEHEGTFHRKVWQCFEHSSAVFGSPSDFRSHLNSSHPEGLTEQQVSDILDVSHTYTVDDRTCCPICLLEITPVAQLHGHIAHHLEAIACFALPKGTFGEEDSQAGSN</sequence>
<feature type="region of interest" description="Disordered" evidence="1">
    <location>
        <begin position="70"/>
        <end position="96"/>
    </location>
</feature>
<evidence type="ECO:0000256" key="1">
    <source>
        <dbReference type="SAM" id="MobiDB-lite"/>
    </source>
</evidence>
<dbReference type="PANTHER" id="PTHR35391">
    <property type="entry name" value="C2H2-TYPE DOMAIN-CONTAINING PROTEIN-RELATED"/>
    <property type="match status" value="1"/>
</dbReference>
<accession>A0A8E2F8A1</accession>
<dbReference type="Pfam" id="PF26082">
    <property type="entry name" value="zf-C2H2_AcuF"/>
    <property type="match status" value="1"/>
</dbReference>
<keyword evidence="4" id="KW-1185">Reference proteome</keyword>
<dbReference type="OrthoDB" id="6133115at2759"/>
<dbReference type="PANTHER" id="PTHR35391:SF7">
    <property type="entry name" value="C2H2-TYPE DOMAIN-CONTAINING PROTEIN"/>
    <property type="match status" value="1"/>
</dbReference>
<organism evidence="3 4">
    <name type="scientific">Glonium stellatum</name>
    <dbReference type="NCBI Taxonomy" id="574774"/>
    <lineage>
        <taxon>Eukaryota</taxon>
        <taxon>Fungi</taxon>
        <taxon>Dikarya</taxon>
        <taxon>Ascomycota</taxon>
        <taxon>Pezizomycotina</taxon>
        <taxon>Dothideomycetes</taxon>
        <taxon>Pleosporomycetidae</taxon>
        <taxon>Gloniales</taxon>
        <taxon>Gloniaceae</taxon>
        <taxon>Glonium</taxon>
    </lineage>
</organism>
<name>A0A8E2F8A1_9PEZI</name>
<reference evidence="3 4" key="1">
    <citation type="journal article" date="2016" name="Nat. Commun.">
        <title>Ectomycorrhizal ecology is imprinted in the genome of the dominant symbiotic fungus Cenococcum geophilum.</title>
        <authorList>
            <consortium name="DOE Joint Genome Institute"/>
            <person name="Peter M."/>
            <person name="Kohler A."/>
            <person name="Ohm R.A."/>
            <person name="Kuo A."/>
            <person name="Krutzmann J."/>
            <person name="Morin E."/>
            <person name="Arend M."/>
            <person name="Barry K.W."/>
            <person name="Binder M."/>
            <person name="Choi C."/>
            <person name="Clum A."/>
            <person name="Copeland A."/>
            <person name="Grisel N."/>
            <person name="Haridas S."/>
            <person name="Kipfer T."/>
            <person name="LaButti K."/>
            <person name="Lindquist E."/>
            <person name="Lipzen A."/>
            <person name="Maire R."/>
            <person name="Meier B."/>
            <person name="Mihaltcheva S."/>
            <person name="Molinier V."/>
            <person name="Murat C."/>
            <person name="Poggeler S."/>
            <person name="Quandt C.A."/>
            <person name="Sperisen C."/>
            <person name="Tritt A."/>
            <person name="Tisserant E."/>
            <person name="Crous P.W."/>
            <person name="Henrissat B."/>
            <person name="Nehls U."/>
            <person name="Egli S."/>
            <person name="Spatafora J.W."/>
            <person name="Grigoriev I.V."/>
            <person name="Martin F.M."/>
        </authorList>
    </citation>
    <scope>NUCLEOTIDE SEQUENCE [LARGE SCALE GENOMIC DNA]</scope>
    <source>
        <strain evidence="3 4">CBS 207.34</strain>
    </source>
</reference>
<dbReference type="AlphaFoldDB" id="A0A8E2F8A1"/>
<gene>
    <name evidence="3" type="ORF">AOQ84DRAFT_256174</name>
</gene>
<feature type="compositionally biased region" description="Acidic residues" evidence="1">
    <location>
        <begin position="77"/>
        <end position="93"/>
    </location>
</feature>
<feature type="non-terminal residue" evidence="3">
    <location>
        <position position="465"/>
    </location>
</feature>
<proteinExistence type="predicted"/>
<dbReference type="InterPro" id="IPR058925">
    <property type="entry name" value="zf-C2H2_AcuF"/>
</dbReference>
<evidence type="ECO:0000313" key="3">
    <source>
        <dbReference type="EMBL" id="OCL12165.1"/>
    </source>
</evidence>
<evidence type="ECO:0000259" key="2">
    <source>
        <dbReference type="Pfam" id="PF26082"/>
    </source>
</evidence>
<evidence type="ECO:0000313" key="4">
    <source>
        <dbReference type="Proteomes" id="UP000250140"/>
    </source>
</evidence>
<dbReference type="Proteomes" id="UP000250140">
    <property type="component" value="Unassembled WGS sequence"/>
</dbReference>